<dbReference type="AlphaFoldDB" id="Q4D0C5"/>
<sequence>MLSTDVAVKREERKESEAVTPALASIGTQMENNEELNGARRMGSQRKTEQQRQQQFSADGLLTSEALAREDRDSELSRRKEEAVEIELQTLVERHPSPAEATAANAAETFSATPAEGGGVLHGQWRELRQREMGENDAGR</sequence>
<organism evidence="2 3">
    <name type="scientific">Trypanosoma cruzi (strain CL Brener)</name>
    <dbReference type="NCBI Taxonomy" id="353153"/>
    <lineage>
        <taxon>Eukaryota</taxon>
        <taxon>Discoba</taxon>
        <taxon>Euglenozoa</taxon>
        <taxon>Kinetoplastea</taxon>
        <taxon>Metakinetoplastina</taxon>
        <taxon>Trypanosomatida</taxon>
        <taxon>Trypanosomatidae</taxon>
        <taxon>Trypanosoma</taxon>
        <taxon>Schizotrypanum</taxon>
    </lineage>
</organism>
<gene>
    <name evidence="2" type="ORF">Tc00.1047053506617.50</name>
</gene>
<name>Q4D0C5_TRYCC</name>
<comment type="caution">
    <text evidence="2">The sequence shown here is derived from an EMBL/GenBank/DDBJ whole genome shotgun (WGS) entry which is preliminary data.</text>
</comment>
<dbReference type="KEGG" id="tcr:506617.50"/>
<feature type="compositionally biased region" description="Low complexity" evidence="1">
    <location>
        <begin position="98"/>
        <end position="115"/>
    </location>
</feature>
<proteinExistence type="predicted"/>
<dbReference type="RefSeq" id="XP_807829.1">
    <property type="nucleotide sequence ID" value="XM_802736.1"/>
</dbReference>
<protein>
    <submittedName>
        <fullName evidence="2">Uncharacterized protein</fullName>
    </submittedName>
</protein>
<feature type="region of interest" description="Disordered" evidence="1">
    <location>
        <begin position="1"/>
        <end position="140"/>
    </location>
</feature>
<keyword evidence="3" id="KW-1185">Reference proteome</keyword>
<dbReference type="PaxDb" id="353153-Q4D0C5"/>
<evidence type="ECO:0000313" key="2">
    <source>
        <dbReference type="EMBL" id="EAN85978.1"/>
    </source>
</evidence>
<dbReference type="EMBL" id="AAHK01001311">
    <property type="protein sequence ID" value="EAN85978.1"/>
    <property type="molecule type" value="Genomic_DNA"/>
</dbReference>
<dbReference type="InParanoid" id="Q4D0C5"/>
<feature type="compositionally biased region" description="Basic and acidic residues" evidence="1">
    <location>
        <begin position="7"/>
        <end position="17"/>
    </location>
</feature>
<accession>Q4D0C5</accession>
<feature type="compositionally biased region" description="Basic and acidic residues" evidence="1">
    <location>
        <begin position="124"/>
        <end position="140"/>
    </location>
</feature>
<dbReference type="Proteomes" id="UP000002296">
    <property type="component" value="Unassembled WGS sequence"/>
</dbReference>
<evidence type="ECO:0000256" key="1">
    <source>
        <dbReference type="SAM" id="MobiDB-lite"/>
    </source>
</evidence>
<feature type="compositionally biased region" description="Basic and acidic residues" evidence="1">
    <location>
        <begin position="67"/>
        <end position="83"/>
    </location>
</feature>
<dbReference type="GeneID" id="3538129"/>
<evidence type="ECO:0000313" key="3">
    <source>
        <dbReference type="Proteomes" id="UP000002296"/>
    </source>
</evidence>
<reference evidence="2 3" key="1">
    <citation type="journal article" date="2005" name="Science">
        <title>The genome sequence of Trypanosoma cruzi, etiologic agent of Chagas disease.</title>
        <authorList>
            <person name="El-Sayed N.M."/>
            <person name="Myler P.J."/>
            <person name="Bartholomeu D.C."/>
            <person name="Nilsson D."/>
            <person name="Aggarwal G."/>
            <person name="Tran A.N."/>
            <person name="Ghedin E."/>
            <person name="Worthey E.A."/>
            <person name="Delcher A.L."/>
            <person name="Blandin G."/>
            <person name="Westenberger S.J."/>
            <person name="Caler E."/>
            <person name="Cerqueira G.C."/>
            <person name="Branche C."/>
            <person name="Haas B."/>
            <person name="Anupama A."/>
            <person name="Arner E."/>
            <person name="Aslund L."/>
            <person name="Attipoe P."/>
            <person name="Bontempi E."/>
            <person name="Bringaud F."/>
            <person name="Burton P."/>
            <person name="Cadag E."/>
            <person name="Campbell D.A."/>
            <person name="Carrington M."/>
            <person name="Crabtree J."/>
            <person name="Darban H."/>
            <person name="da Silveira J.F."/>
            <person name="de Jong P."/>
            <person name="Edwards K."/>
            <person name="Englund P.T."/>
            <person name="Fazelina G."/>
            <person name="Feldblyum T."/>
            <person name="Ferella M."/>
            <person name="Frasch A.C."/>
            <person name="Gull K."/>
            <person name="Horn D."/>
            <person name="Hou L."/>
            <person name="Huang Y."/>
            <person name="Kindlund E."/>
            <person name="Klingbeil M."/>
            <person name="Kluge S."/>
            <person name="Koo H."/>
            <person name="Lacerda D."/>
            <person name="Levin M.J."/>
            <person name="Lorenzi H."/>
            <person name="Louie T."/>
            <person name="Machado C.R."/>
            <person name="McCulloch R."/>
            <person name="McKenna A."/>
            <person name="Mizuno Y."/>
            <person name="Mottram J.C."/>
            <person name="Nelson S."/>
            <person name="Ochaya S."/>
            <person name="Osoegawa K."/>
            <person name="Pai G."/>
            <person name="Parsons M."/>
            <person name="Pentony M."/>
            <person name="Pettersson U."/>
            <person name="Pop M."/>
            <person name="Ramirez J.L."/>
            <person name="Rinta J."/>
            <person name="Robertson L."/>
            <person name="Salzberg S.L."/>
            <person name="Sanchez D.O."/>
            <person name="Seyler A."/>
            <person name="Sharma R."/>
            <person name="Shetty J."/>
            <person name="Simpson A.J."/>
            <person name="Sisk E."/>
            <person name="Tammi M.T."/>
            <person name="Tarleton R."/>
            <person name="Teixeira S."/>
            <person name="Van Aken S."/>
            <person name="Vogt C."/>
            <person name="Ward P.N."/>
            <person name="Wickstead B."/>
            <person name="Wortman J."/>
            <person name="White O."/>
            <person name="Fraser C.M."/>
            <person name="Stuart K.D."/>
            <person name="Andersson B."/>
        </authorList>
    </citation>
    <scope>NUCLEOTIDE SEQUENCE [LARGE SCALE GENOMIC DNA]</scope>
    <source>
        <strain evidence="2 3">CL Brener</strain>
    </source>
</reference>